<evidence type="ECO:0000313" key="2">
    <source>
        <dbReference type="EMBL" id="RKN56006.1"/>
    </source>
</evidence>
<dbReference type="AlphaFoldDB" id="A0A3B0AA10"/>
<comment type="caution">
    <text evidence="2">The sequence shown here is derived from an EMBL/GenBank/DDBJ whole genome shotgun (WGS) entry which is preliminary data.</text>
</comment>
<name>A0A3B0AA10_9ACTN</name>
<organism evidence="2 3">
    <name type="scientific">Micromonospora costi</name>
    <dbReference type="NCBI Taxonomy" id="1530042"/>
    <lineage>
        <taxon>Bacteria</taxon>
        <taxon>Bacillati</taxon>
        <taxon>Actinomycetota</taxon>
        <taxon>Actinomycetes</taxon>
        <taxon>Micromonosporales</taxon>
        <taxon>Micromonosporaceae</taxon>
        <taxon>Micromonospora</taxon>
    </lineage>
</organism>
<feature type="region of interest" description="Disordered" evidence="1">
    <location>
        <begin position="34"/>
        <end position="62"/>
    </location>
</feature>
<dbReference type="Proteomes" id="UP000279968">
    <property type="component" value="Unassembled WGS sequence"/>
</dbReference>
<dbReference type="RefSeq" id="WP_120780189.1">
    <property type="nucleotide sequence ID" value="NZ_JBHLUP010000002.1"/>
</dbReference>
<sequence length="62" mass="6700">MDRLTATTRRAARVAARSVRRAVTVEVTADDGTPVTRRVKPRRPSRQTADRAAIAASQLGIA</sequence>
<evidence type="ECO:0000313" key="3">
    <source>
        <dbReference type="Proteomes" id="UP000279968"/>
    </source>
</evidence>
<dbReference type="EMBL" id="RBAN01000002">
    <property type="protein sequence ID" value="RKN56006.1"/>
    <property type="molecule type" value="Genomic_DNA"/>
</dbReference>
<reference evidence="2 3" key="1">
    <citation type="journal article" date="2015" name="Int. J. Syst. Evol. Microbiol.">
        <title>Micromonospora costi sp. nov., isolated from a leaf of Costus speciosus.</title>
        <authorList>
            <person name="Thawai C."/>
        </authorList>
    </citation>
    <scope>NUCLEOTIDE SEQUENCE [LARGE SCALE GENOMIC DNA]</scope>
    <source>
        <strain evidence="2 3">CS1-12</strain>
    </source>
</reference>
<protein>
    <submittedName>
        <fullName evidence="2">Uncharacterized protein</fullName>
    </submittedName>
</protein>
<evidence type="ECO:0000256" key="1">
    <source>
        <dbReference type="SAM" id="MobiDB-lite"/>
    </source>
</evidence>
<gene>
    <name evidence="2" type="ORF">D7193_15590</name>
</gene>
<accession>A0A3B0AA10</accession>
<keyword evidence="3" id="KW-1185">Reference proteome</keyword>
<proteinExistence type="predicted"/>